<dbReference type="InterPro" id="IPR036922">
    <property type="entry name" value="Rieske_2Fe-2S_sf"/>
</dbReference>
<keyword evidence="2" id="KW-0534">Nitrate assimilation</keyword>
<gene>
    <name evidence="4" type="ORF">CHLNCDRAFT_136172</name>
</gene>
<dbReference type="Gene3D" id="2.102.10.10">
    <property type="entry name" value="Rieske [2Fe-2S] iron-sulphur domain"/>
    <property type="match status" value="1"/>
</dbReference>
<dbReference type="OrthoDB" id="1910064at2759"/>
<organism evidence="5">
    <name type="scientific">Chlorella variabilis</name>
    <name type="common">Green alga</name>
    <dbReference type="NCBI Taxonomy" id="554065"/>
    <lineage>
        <taxon>Eukaryota</taxon>
        <taxon>Viridiplantae</taxon>
        <taxon>Chlorophyta</taxon>
        <taxon>core chlorophytes</taxon>
        <taxon>Trebouxiophyceae</taxon>
        <taxon>Chlorellales</taxon>
        <taxon>Chlorellaceae</taxon>
        <taxon>Chlorella clade</taxon>
        <taxon>Chlorella</taxon>
    </lineage>
</organism>
<dbReference type="InParanoid" id="E1ZJX4"/>
<reference evidence="4 5" key="1">
    <citation type="journal article" date="2010" name="Plant Cell">
        <title>The Chlorella variabilis NC64A genome reveals adaptation to photosymbiosis, coevolution with viruses, and cryptic sex.</title>
        <authorList>
            <person name="Blanc G."/>
            <person name="Duncan G."/>
            <person name="Agarkova I."/>
            <person name="Borodovsky M."/>
            <person name="Gurnon J."/>
            <person name="Kuo A."/>
            <person name="Lindquist E."/>
            <person name="Lucas S."/>
            <person name="Pangilinan J."/>
            <person name="Polle J."/>
            <person name="Salamov A."/>
            <person name="Terry A."/>
            <person name="Yamada T."/>
            <person name="Dunigan D.D."/>
            <person name="Grigoriev I.V."/>
            <person name="Claverie J.M."/>
            <person name="Van Etten J.L."/>
        </authorList>
    </citation>
    <scope>NUCLEOTIDE SEQUENCE [LARGE SCALE GENOMIC DNA]</scope>
    <source>
        <strain evidence="4 5">NC64A</strain>
    </source>
</reference>
<feature type="domain" description="Rieske-like [2Fe-2S]" evidence="3">
    <location>
        <begin position="108"/>
        <end position="197"/>
    </location>
</feature>
<evidence type="ECO:0000256" key="1">
    <source>
        <dbReference type="ARBA" id="ARBA00023002"/>
    </source>
</evidence>
<dbReference type="RefSeq" id="XP_005846038.1">
    <property type="nucleotide sequence ID" value="XM_005845976.1"/>
</dbReference>
<keyword evidence="1" id="KW-0560">Oxidoreductase</keyword>
<evidence type="ECO:0000256" key="2">
    <source>
        <dbReference type="ARBA" id="ARBA00023063"/>
    </source>
</evidence>
<dbReference type="KEGG" id="cvr:CHLNCDRAFT_136172"/>
<dbReference type="GO" id="GO:0042128">
    <property type="term" value="P:nitrate assimilation"/>
    <property type="evidence" value="ECO:0007669"/>
    <property type="project" value="UniProtKB-KW"/>
</dbReference>
<dbReference type="EMBL" id="GL433849">
    <property type="protein sequence ID" value="EFN53936.1"/>
    <property type="molecule type" value="Genomic_DNA"/>
</dbReference>
<dbReference type="InterPro" id="IPR012748">
    <property type="entry name" value="Rieske-like_NirD"/>
</dbReference>
<protein>
    <recommendedName>
        <fullName evidence="3">Rieske-like [2Fe-2S] domain-containing protein</fullName>
    </recommendedName>
</protein>
<dbReference type="GeneID" id="17353535"/>
<dbReference type="GO" id="GO:0051537">
    <property type="term" value="F:2 iron, 2 sulfur cluster binding"/>
    <property type="evidence" value="ECO:0007669"/>
    <property type="project" value="InterPro"/>
</dbReference>
<evidence type="ECO:0000259" key="3">
    <source>
        <dbReference type="Pfam" id="PF13806"/>
    </source>
</evidence>
<dbReference type="GO" id="GO:0008942">
    <property type="term" value="F:nitrite reductase [NAD(P)H] activity"/>
    <property type="evidence" value="ECO:0007669"/>
    <property type="project" value="InterPro"/>
</dbReference>
<dbReference type="Pfam" id="PF13806">
    <property type="entry name" value="Rieske_2"/>
    <property type="match status" value="1"/>
</dbReference>
<dbReference type="eggNOG" id="ENOG502SAIK">
    <property type="taxonomic scope" value="Eukaryota"/>
</dbReference>
<name>E1ZJX4_CHLVA</name>
<dbReference type="Proteomes" id="UP000008141">
    <property type="component" value="Unassembled WGS sequence"/>
</dbReference>
<accession>E1ZJX4</accession>
<proteinExistence type="predicted"/>
<evidence type="ECO:0000313" key="4">
    <source>
        <dbReference type="EMBL" id="EFN53936.1"/>
    </source>
</evidence>
<dbReference type="SUPFAM" id="SSF50022">
    <property type="entry name" value="ISP domain"/>
    <property type="match status" value="1"/>
</dbReference>
<keyword evidence="5" id="KW-1185">Reference proteome</keyword>
<evidence type="ECO:0000313" key="5">
    <source>
        <dbReference type="Proteomes" id="UP000008141"/>
    </source>
</evidence>
<sequence>MSQCVLGTAAPGPVAQVRWAGGRQRLRLVVVAGLGFGSTPQKTSGSSSSSKKQPRLARYLEKEAGQQGGSAGAAPEADGWVEMPGVDPATTFLSKPIKPLILATGRAVEDTIYATDANSTAYKYPLADANILSVKGKPAVEVPLDGTVYDLASGKVLSWCPKNTLARKVLGGLKDKSEPEDLPVYPVDVRGDRVFVKFI</sequence>
<dbReference type="AlphaFoldDB" id="E1ZJX4"/>